<dbReference type="RefSeq" id="XP_024730025.1">
    <property type="nucleotide sequence ID" value="XM_024885297.1"/>
</dbReference>
<dbReference type="EMBL" id="KZ613895">
    <property type="protein sequence ID" value="PMD53121.1"/>
    <property type="molecule type" value="Genomic_DNA"/>
</dbReference>
<feature type="compositionally biased region" description="Polar residues" evidence="2">
    <location>
        <begin position="1"/>
        <end position="16"/>
    </location>
</feature>
<feature type="coiled-coil region" evidence="1">
    <location>
        <begin position="64"/>
        <end position="116"/>
    </location>
</feature>
<evidence type="ECO:0000256" key="1">
    <source>
        <dbReference type="SAM" id="Coils"/>
    </source>
</evidence>
<organism evidence="3 4">
    <name type="scientific">Hyaloscypha bicolor E</name>
    <dbReference type="NCBI Taxonomy" id="1095630"/>
    <lineage>
        <taxon>Eukaryota</taxon>
        <taxon>Fungi</taxon>
        <taxon>Dikarya</taxon>
        <taxon>Ascomycota</taxon>
        <taxon>Pezizomycotina</taxon>
        <taxon>Leotiomycetes</taxon>
        <taxon>Helotiales</taxon>
        <taxon>Hyaloscyphaceae</taxon>
        <taxon>Hyaloscypha</taxon>
        <taxon>Hyaloscypha bicolor</taxon>
    </lineage>
</organism>
<feature type="region of interest" description="Disordered" evidence="2">
    <location>
        <begin position="1"/>
        <end position="63"/>
    </location>
</feature>
<keyword evidence="4" id="KW-1185">Reference proteome</keyword>
<name>A0A2J6SQR6_9HELO</name>
<evidence type="ECO:0000313" key="3">
    <source>
        <dbReference type="EMBL" id="PMD53121.1"/>
    </source>
</evidence>
<dbReference type="InParanoid" id="A0A2J6SQR6"/>
<reference evidence="3 4" key="1">
    <citation type="submission" date="2016-04" db="EMBL/GenBank/DDBJ databases">
        <title>A degradative enzymes factory behind the ericoid mycorrhizal symbiosis.</title>
        <authorList>
            <consortium name="DOE Joint Genome Institute"/>
            <person name="Martino E."/>
            <person name="Morin E."/>
            <person name="Grelet G."/>
            <person name="Kuo A."/>
            <person name="Kohler A."/>
            <person name="Daghino S."/>
            <person name="Barry K."/>
            <person name="Choi C."/>
            <person name="Cichocki N."/>
            <person name="Clum A."/>
            <person name="Copeland A."/>
            <person name="Hainaut M."/>
            <person name="Haridas S."/>
            <person name="Labutti K."/>
            <person name="Lindquist E."/>
            <person name="Lipzen A."/>
            <person name="Khouja H.-R."/>
            <person name="Murat C."/>
            <person name="Ohm R."/>
            <person name="Olson A."/>
            <person name="Spatafora J."/>
            <person name="Veneault-Fourrey C."/>
            <person name="Henrissat B."/>
            <person name="Grigoriev I."/>
            <person name="Martin F."/>
            <person name="Perotto S."/>
        </authorList>
    </citation>
    <scope>NUCLEOTIDE SEQUENCE [LARGE SCALE GENOMIC DNA]</scope>
    <source>
        <strain evidence="3 4">E</strain>
    </source>
</reference>
<sequence>MSSNNSNQQDQRTSQKTGEKDFPSPNQMMEGPSNSSHTRKNASVANTSAADSYEYEDEEFPPQLEHIQSQNQRLENGIQQIQGELEHRTRILEAKVQEVKSEKEKVEAEYSLFLRQKQEEKFKEMDSWLPVEGSKVIGDLERLKRDMRSVGKGMATDDSSVFQRLDEADHAALLNDLAEVCVLTNGGLPEELTSSRSPALLLNALLAHHVYTTFFKNPFFFLGNGLGDVLPQSGLDSLLNEIYSRTEQANQEEAHIWRSQTLRLLLPQLRDDATSQEKELHRWTSELISNVANLQAAHFLEGPARHLIRDGAETNSGSKLQSIYQMAANISYMMWTRRATLKCYTLRHLHQQTFHPESKNLIPHSSVKFDQFEDQLEGRPISLIVHPLLELYGTNDAKNYDRGSVWAPAEVWLDSRKPTQ</sequence>
<proteinExistence type="predicted"/>
<dbReference type="GeneID" id="36593374"/>
<evidence type="ECO:0000313" key="4">
    <source>
        <dbReference type="Proteomes" id="UP000235371"/>
    </source>
</evidence>
<keyword evidence="1" id="KW-0175">Coiled coil</keyword>
<dbReference type="Proteomes" id="UP000235371">
    <property type="component" value="Unassembled WGS sequence"/>
</dbReference>
<feature type="compositionally biased region" description="Polar residues" evidence="2">
    <location>
        <begin position="24"/>
        <end position="50"/>
    </location>
</feature>
<dbReference type="AlphaFoldDB" id="A0A2J6SQR6"/>
<protein>
    <submittedName>
        <fullName evidence="3">Uncharacterized protein</fullName>
    </submittedName>
</protein>
<accession>A0A2J6SQR6</accession>
<dbReference type="OrthoDB" id="4156714at2759"/>
<gene>
    <name evidence="3" type="ORF">K444DRAFT_647136</name>
</gene>
<evidence type="ECO:0000256" key="2">
    <source>
        <dbReference type="SAM" id="MobiDB-lite"/>
    </source>
</evidence>